<dbReference type="EMBL" id="CADCXN010000060">
    <property type="protein sequence ID" value="CAA9891013.1"/>
    <property type="molecule type" value="Genomic_DNA"/>
</dbReference>
<gene>
    <name evidence="4" type="ORF">METHB2_310044</name>
</gene>
<comment type="caution">
    <text evidence="4">The sequence shown here is derived from an EMBL/GenBank/DDBJ whole genome shotgun (WGS) entry which is preliminary data.</text>
</comment>
<feature type="modified residue" description="Phosphohistidine" evidence="2">
    <location>
        <position position="61"/>
    </location>
</feature>
<name>A0A8S0Y6C4_9GAMM</name>
<evidence type="ECO:0000259" key="3">
    <source>
        <dbReference type="PROSITE" id="PS50894"/>
    </source>
</evidence>
<dbReference type="GO" id="GO:0004672">
    <property type="term" value="F:protein kinase activity"/>
    <property type="evidence" value="ECO:0007669"/>
    <property type="project" value="UniProtKB-ARBA"/>
</dbReference>
<dbReference type="CDD" id="cd00088">
    <property type="entry name" value="HPT"/>
    <property type="match status" value="1"/>
</dbReference>
<evidence type="ECO:0000313" key="5">
    <source>
        <dbReference type="Proteomes" id="UP000494216"/>
    </source>
</evidence>
<accession>A0A8S0Y6C4</accession>
<dbReference type="InterPro" id="IPR008207">
    <property type="entry name" value="Sig_transdc_His_kin_Hpt_dom"/>
</dbReference>
<keyword evidence="2" id="KW-0597">Phosphoprotein</keyword>
<evidence type="ECO:0000256" key="2">
    <source>
        <dbReference type="PROSITE-ProRule" id="PRU00110"/>
    </source>
</evidence>
<reference evidence="4 5" key="1">
    <citation type="submission" date="2020-02" db="EMBL/GenBank/DDBJ databases">
        <authorList>
            <person name="Hogendoorn C."/>
        </authorList>
    </citation>
    <scope>NUCLEOTIDE SEQUENCE [LARGE SCALE GENOMIC DNA]</scope>
    <source>
        <strain evidence="4">METHB21</strain>
    </source>
</reference>
<dbReference type="SUPFAM" id="SSF47226">
    <property type="entry name" value="Histidine-containing phosphotransfer domain, HPT domain"/>
    <property type="match status" value="1"/>
</dbReference>
<dbReference type="Gene3D" id="1.20.120.160">
    <property type="entry name" value="HPT domain"/>
    <property type="match status" value="1"/>
</dbReference>
<protein>
    <submittedName>
        <fullName evidence="4">HPt (Histidine-containing phosphotransfer) domain-containing protein</fullName>
    </submittedName>
</protein>
<dbReference type="AlphaFoldDB" id="A0A8S0Y6C4"/>
<dbReference type="RefSeq" id="WP_246246971.1">
    <property type="nucleotide sequence ID" value="NZ_CADCXN010000060.1"/>
</dbReference>
<evidence type="ECO:0000256" key="1">
    <source>
        <dbReference type="ARBA" id="ARBA00023012"/>
    </source>
</evidence>
<keyword evidence="5" id="KW-1185">Reference proteome</keyword>
<feature type="domain" description="HPt" evidence="3">
    <location>
        <begin position="22"/>
        <end position="122"/>
    </location>
</feature>
<sequence length="126" mass="14252">MTNKTAEAMAYIQIILNKTKNNRNLTLTVFKKLFEELPLQVSIIKKALKNKHYALAQQTTHKLHGSASFCGFMDIQNAAHALENCLINKNYKAIDQNFLLLQQAVLILARHQSAIMDILNQGESIN</sequence>
<dbReference type="GO" id="GO:0000160">
    <property type="term" value="P:phosphorelay signal transduction system"/>
    <property type="evidence" value="ECO:0007669"/>
    <property type="project" value="UniProtKB-KW"/>
</dbReference>
<dbReference type="PROSITE" id="PS50894">
    <property type="entry name" value="HPT"/>
    <property type="match status" value="1"/>
</dbReference>
<dbReference type="Proteomes" id="UP000494216">
    <property type="component" value="Unassembled WGS sequence"/>
</dbReference>
<evidence type="ECO:0000313" key="4">
    <source>
        <dbReference type="EMBL" id="CAA9891013.1"/>
    </source>
</evidence>
<dbReference type="Pfam" id="PF01627">
    <property type="entry name" value="Hpt"/>
    <property type="match status" value="1"/>
</dbReference>
<dbReference type="InterPro" id="IPR036641">
    <property type="entry name" value="HPT_dom_sf"/>
</dbReference>
<keyword evidence="1" id="KW-0902">Two-component regulatory system</keyword>
<proteinExistence type="predicted"/>
<organism evidence="4 5">
    <name type="scientific">Candidatus Methylobacter favarea</name>
    <dbReference type="NCBI Taxonomy" id="2707345"/>
    <lineage>
        <taxon>Bacteria</taxon>
        <taxon>Pseudomonadati</taxon>
        <taxon>Pseudomonadota</taxon>
        <taxon>Gammaproteobacteria</taxon>
        <taxon>Methylococcales</taxon>
        <taxon>Methylococcaceae</taxon>
        <taxon>Methylobacter</taxon>
    </lineage>
</organism>